<dbReference type="InterPro" id="IPR052156">
    <property type="entry name" value="BCAA_Transport_ATP-bd_LivF"/>
</dbReference>
<dbReference type="PANTHER" id="PTHR43820">
    <property type="entry name" value="HIGH-AFFINITY BRANCHED-CHAIN AMINO ACID TRANSPORT ATP-BINDING PROTEIN LIVF"/>
    <property type="match status" value="1"/>
</dbReference>
<evidence type="ECO:0000256" key="6">
    <source>
        <dbReference type="ARBA" id="ARBA00022970"/>
    </source>
</evidence>
<comment type="caution">
    <text evidence="8">The sequence shown here is derived from an EMBL/GenBank/DDBJ whole genome shotgun (WGS) entry which is preliminary data.</text>
</comment>
<reference evidence="9" key="1">
    <citation type="journal article" date="2019" name="Int. J. Syst. Evol. Microbiol.">
        <title>The Global Catalogue of Microorganisms (GCM) 10K type strain sequencing project: providing services to taxonomists for standard genome sequencing and annotation.</title>
        <authorList>
            <consortium name="The Broad Institute Genomics Platform"/>
            <consortium name="The Broad Institute Genome Sequencing Center for Infectious Disease"/>
            <person name="Wu L."/>
            <person name="Ma J."/>
        </authorList>
    </citation>
    <scope>NUCLEOTIDE SEQUENCE [LARGE SCALE GENOMIC DNA]</scope>
    <source>
        <strain evidence="9">CGMCC 1.19029</strain>
    </source>
</reference>
<dbReference type="SUPFAM" id="SSF52540">
    <property type="entry name" value="P-loop containing nucleoside triphosphate hydrolases"/>
    <property type="match status" value="1"/>
</dbReference>
<keyword evidence="4" id="KW-0547">Nucleotide-binding</keyword>
<evidence type="ECO:0000256" key="4">
    <source>
        <dbReference type="ARBA" id="ARBA00022741"/>
    </source>
</evidence>
<dbReference type="Proteomes" id="UP001595756">
    <property type="component" value="Unassembled WGS sequence"/>
</dbReference>
<gene>
    <name evidence="8" type="ORF">ACFO0J_09605</name>
</gene>
<dbReference type="RefSeq" id="WP_376812845.1">
    <property type="nucleotide sequence ID" value="NZ_JBHSDY010000005.1"/>
</dbReference>
<organism evidence="8 9">
    <name type="scientific">Castellaniella hirudinis</name>
    <dbReference type="NCBI Taxonomy" id="1144617"/>
    <lineage>
        <taxon>Bacteria</taxon>
        <taxon>Pseudomonadati</taxon>
        <taxon>Pseudomonadota</taxon>
        <taxon>Betaproteobacteria</taxon>
        <taxon>Burkholderiales</taxon>
        <taxon>Alcaligenaceae</taxon>
        <taxon>Castellaniella</taxon>
    </lineage>
</organism>
<dbReference type="InterPro" id="IPR027417">
    <property type="entry name" value="P-loop_NTPase"/>
</dbReference>
<evidence type="ECO:0000313" key="9">
    <source>
        <dbReference type="Proteomes" id="UP001595756"/>
    </source>
</evidence>
<comment type="similarity">
    <text evidence="1">Belongs to the ABC transporter superfamily.</text>
</comment>
<evidence type="ECO:0000256" key="5">
    <source>
        <dbReference type="ARBA" id="ARBA00022840"/>
    </source>
</evidence>
<protein>
    <submittedName>
        <fullName evidence="8">ABC transporter ATP-binding protein</fullName>
    </submittedName>
</protein>
<dbReference type="GO" id="GO:0005524">
    <property type="term" value="F:ATP binding"/>
    <property type="evidence" value="ECO:0007669"/>
    <property type="project" value="UniProtKB-KW"/>
</dbReference>
<evidence type="ECO:0000313" key="8">
    <source>
        <dbReference type="EMBL" id="MFC4298294.1"/>
    </source>
</evidence>
<keyword evidence="3" id="KW-0472">Membrane</keyword>
<keyword evidence="6" id="KW-0029">Amino-acid transport</keyword>
<dbReference type="EMBL" id="JBHSDY010000005">
    <property type="protein sequence ID" value="MFC4298294.1"/>
    <property type="molecule type" value="Genomic_DNA"/>
</dbReference>
<dbReference type="Gene3D" id="3.40.50.300">
    <property type="entry name" value="P-loop containing nucleotide triphosphate hydrolases"/>
    <property type="match status" value="1"/>
</dbReference>
<dbReference type="InterPro" id="IPR003593">
    <property type="entry name" value="AAA+_ATPase"/>
</dbReference>
<dbReference type="InterPro" id="IPR003439">
    <property type="entry name" value="ABC_transporter-like_ATP-bd"/>
</dbReference>
<proteinExistence type="inferred from homology"/>
<evidence type="ECO:0000259" key="7">
    <source>
        <dbReference type="PROSITE" id="PS50893"/>
    </source>
</evidence>
<evidence type="ECO:0000256" key="2">
    <source>
        <dbReference type="ARBA" id="ARBA00022448"/>
    </source>
</evidence>
<feature type="domain" description="ABC transporter" evidence="7">
    <location>
        <begin position="15"/>
        <end position="248"/>
    </location>
</feature>
<keyword evidence="5 8" id="KW-0067">ATP-binding</keyword>
<dbReference type="SMART" id="SM00382">
    <property type="entry name" value="AAA"/>
    <property type="match status" value="1"/>
</dbReference>
<dbReference type="CDD" id="cd03224">
    <property type="entry name" value="ABC_TM1139_LivF_branched"/>
    <property type="match status" value="1"/>
</dbReference>
<dbReference type="PROSITE" id="PS50893">
    <property type="entry name" value="ABC_TRANSPORTER_2"/>
    <property type="match status" value="1"/>
</dbReference>
<keyword evidence="3" id="KW-1003">Cell membrane</keyword>
<dbReference type="Pfam" id="PF00005">
    <property type="entry name" value="ABC_tran"/>
    <property type="match status" value="1"/>
</dbReference>
<evidence type="ECO:0000256" key="3">
    <source>
        <dbReference type="ARBA" id="ARBA00022475"/>
    </source>
</evidence>
<accession>A0ABV8RZJ9</accession>
<keyword evidence="9" id="KW-1185">Reference proteome</keyword>
<keyword evidence="2" id="KW-0813">Transport</keyword>
<evidence type="ECO:0000256" key="1">
    <source>
        <dbReference type="ARBA" id="ARBA00005417"/>
    </source>
</evidence>
<name>A0ABV8RZJ9_9BURK</name>
<sequence>MNTPTPPHAAPDVLLRIRDLSAGYGLVQVLHSVSLDVRPAEFLALVGSNGAGKTTLLRTLSGLLPIQAGTIEWHGSQSIGGRTPDAIFRLGIVQVPEGRQLFPRMSVQDNLLMGAYRRDDRAGVRADLDRIYGLFPRMAERRCQLAGSMSGGEQQMCAMARALMARPRLLLVDEMSLGLAPIIVDQLMENLTAIRDQGVTILLVEQDIHLALAAADRAYVLETGRIVREGPARDLIEDPELKRAYLGV</sequence>
<dbReference type="PANTHER" id="PTHR43820:SF4">
    <property type="entry name" value="HIGH-AFFINITY BRANCHED-CHAIN AMINO ACID TRANSPORT ATP-BINDING PROTEIN LIVF"/>
    <property type="match status" value="1"/>
</dbReference>